<protein>
    <submittedName>
        <fullName evidence="6">3-hydroxyacyl-CoA dehydrogenase</fullName>
    </submittedName>
</protein>
<dbReference type="RefSeq" id="WP_157296216.1">
    <property type="nucleotide sequence ID" value="NZ_JBHTCT010000005.1"/>
</dbReference>
<evidence type="ECO:0000313" key="6">
    <source>
        <dbReference type="EMBL" id="MFC7364169.1"/>
    </source>
</evidence>
<comment type="similarity">
    <text evidence="2">Belongs to the 3-hydroxyacyl-CoA dehydrogenase family.</text>
</comment>
<dbReference type="PIRSF" id="PIRSF000105">
    <property type="entry name" value="HCDH"/>
    <property type="match status" value="1"/>
</dbReference>
<keyword evidence="7" id="KW-1185">Reference proteome</keyword>
<sequence>MTVNTIMVVGSGTMGSGIAYVAAVGGYNVIVNDINKEALDRAEDKINSSFETGIKRGKISTEDAEKAKSSIQYITDLKSGAARADFVIEAVPEIISIKKETFEKLDQYTNPEAILATNTSTMSPTEIGSFTKRPDKVIAMHFFNPVPKMKLIEVIKGLETSKETTTIVKEVAEKMGKETVFVNEYPGFVTSRISALVGNEAFNMLMEGVGTAEEIDKAIELGLNYPMGPFKLGDLVGLDVRLRNLQYLHETLGETYRPSPLLVKYVKAGRLGVKTGKGVYDYEDTEIEKKVDRTHQLTT</sequence>
<dbReference type="Pfam" id="PF02737">
    <property type="entry name" value="3HCDH_N"/>
    <property type="match status" value="1"/>
</dbReference>
<dbReference type="InterPro" id="IPR006176">
    <property type="entry name" value="3-OHacyl-CoA_DH_NAD-bd"/>
</dbReference>
<evidence type="ECO:0000259" key="4">
    <source>
        <dbReference type="Pfam" id="PF00725"/>
    </source>
</evidence>
<feature type="domain" description="3-hydroxyacyl-CoA dehydrogenase NAD binding" evidence="5">
    <location>
        <begin position="6"/>
        <end position="184"/>
    </location>
</feature>
<dbReference type="Proteomes" id="UP001596483">
    <property type="component" value="Unassembled WGS sequence"/>
</dbReference>
<dbReference type="InterPro" id="IPR008927">
    <property type="entry name" value="6-PGluconate_DH-like_C_sf"/>
</dbReference>
<name>A0ABW2NA75_9BACL</name>
<dbReference type="Gene3D" id="1.10.1040.10">
    <property type="entry name" value="N-(1-d-carboxylethyl)-l-norvaline Dehydrogenase, domain 2"/>
    <property type="match status" value="1"/>
</dbReference>
<evidence type="ECO:0000256" key="2">
    <source>
        <dbReference type="ARBA" id="ARBA00009463"/>
    </source>
</evidence>
<dbReference type="EMBL" id="JBHTCT010000005">
    <property type="protein sequence ID" value="MFC7364169.1"/>
    <property type="molecule type" value="Genomic_DNA"/>
</dbReference>
<comment type="pathway">
    <text evidence="1">Lipid metabolism; butanoate metabolism.</text>
</comment>
<gene>
    <name evidence="6" type="ORF">ACFQQH_03190</name>
</gene>
<dbReference type="InterPro" id="IPR022694">
    <property type="entry name" value="3-OHacyl-CoA_DH"/>
</dbReference>
<reference evidence="7" key="1">
    <citation type="journal article" date="2019" name="Int. J. Syst. Evol. Microbiol.">
        <title>The Global Catalogue of Microorganisms (GCM) 10K type strain sequencing project: providing services to taxonomists for standard genome sequencing and annotation.</title>
        <authorList>
            <consortium name="The Broad Institute Genomics Platform"/>
            <consortium name="The Broad Institute Genome Sequencing Center for Infectious Disease"/>
            <person name="Wu L."/>
            <person name="Ma J."/>
        </authorList>
    </citation>
    <scope>NUCLEOTIDE SEQUENCE [LARGE SCALE GENOMIC DNA]</scope>
    <source>
        <strain evidence="7">JCM 4738</strain>
    </source>
</reference>
<feature type="domain" description="3-hydroxyacyl-CoA dehydrogenase C-terminal" evidence="4">
    <location>
        <begin position="187"/>
        <end position="282"/>
    </location>
</feature>
<evidence type="ECO:0000256" key="1">
    <source>
        <dbReference type="ARBA" id="ARBA00005086"/>
    </source>
</evidence>
<keyword evidence="3" id="KW-0560">Oxidoreductase</keyword>
<dbReference type="InterPro" id="IPR006108">
    <property type="entry name" value="3HC_DH_C"/>
</dbReference>
<evidence type="ECO:0000256" key="3">
    <source>
        <dbReference type="ARBA" id="ARBA00023002"/>
    </source>
</evidence>
<comment type="caution">
    <text evidence="6">The sequence shown here is derived from an EMBL/GenBank/DDBJ whole genome shotgun (WGS) entry which is preliminary data.</text>
</comment>
<dbReference type="NCBIfam" id="NF006722">
    <property type="entry name" value="PRK09260.1"/>
    <property type="match status" value="1"/>
</dbReference>
<dbReference type="Pfam" id="PF00725">
    <property type="entry name" value="3HCDH"/>
    <property type="match status" value="1"/>
</dbReference>
<accession>A0ABW2NA75</accession>
<proteinExistence type="inferred from homology"/>
<dbReference type="PANTHER" id="PTHR48075:SF5">
    <property type="entry name" value="3-HYDROXYBUTYRYL-COA DEHYDROGENASE"/>
    <property type="match status" value="1"/>
</dbReference>
<dbReference type="PANTHER" id="PTHR48075">
    <property type="entry name" value="3-HYDROXYACYL-COA DEHYDROGENASE FAMILY PROTEIN"/>
    <property type="match status" value="1"/>
</dbReference>
<dbReference type="SUPFAM" id="SSF48179">
    <property type="entry name" value="6-phosphogluconate dehydrogenase C-terminal domain-like"/>
    <property type="match status" value="1"/>
</dbReference>
<evidence type="ECO:0000313" key="7">
    <source>
        <dbReference type="Proteomes" id="UP001596483"/>
    </source>
</evidence>
<dbReference type="InterPro" id="IPR013328">
    <property type="entry name" value="6PGD_dom2"/>
</dbReference>
<organism evidence="6 7">
    <name type="scientific">Bhargavaea changchunensis</name>
    <dbReference type="NCBI Taxonomy" id="2134037"/>
    <lineage>
        <taxon>Bacteria</taxon>
        <taxon>Bacillati</taxon>
        <taxon>Bacillota</taxon>
        <taxon>Bacilli</taxon>
        <taxon>Bacillales</taxon>
        <taxon>Caryophanaceae</taxon>
        <taxon>Bhargavaea</taxon>
    </lineage>
</organism>
<dbReference type="SUPFAM" id="SSF51735">
    <property type="entry name" value="NAD(P)-binding Rossmann-fold domains"/>
    <property type="match status" value="1"/>
</dbReference>
<dbReference type="Gene3D" id="3.40.50.720">
    <property type="entry name" value="NAD(P)-binding Rossmann-like Domain"/>
    <property type="match status" value="1"/>
</dbReference>
<dbReference type="InterPro" id="IPR036291">
    <property type="entry name" value="NAD(P)-bd_dom_sf"/>
</dbReference>
<evidence type="ECO:0000259" key="5">
    <source>
        <dbReference type="Pfam" id="PF02737"/>
    </source>
</evidence>